<protein>
    <submittedName>
        <fullName evidence="1">Uncharacterized protein</fullName>
    </submittedName>
</protein>
<accession>A0AAW0UE99</accession>
<gene>
    <name evidence="1" type="ORF">O3P69_003961</name>
</gene>
<reference evidence="1 2" key="1">
    <citation type="submission" date="2023-03" db="EMBL/GenBank/DDBJ databases">
        <title>High-quality genome of Scylla paramamosain provides insights in environmental adaptation.</title>
        <authorList>
            <person name="Zhang L."/>
        </authorList>
    </citation>
    <scope>NUCLEOTIDE SEQUENCE [LARGE SCALE GENOMIC DNA]</scope>
    <source>
        <strain evidence="1">LZ_2023a</strain>
        <tissue evidence="1">Muscle</tissue>
    </source>
</reference>
<organism evidence="1 2">
    <name type="scientific">Scylla paramamosain</name>
    <name type="common">Mud crab</name>
    <dbReference type="NCBI Taxonomy" id="85552"/>
    <lineage>
        <taxon>Eukaryota</taxon>
        <taxon>Metazoa</taxon>
        <taxon>Ecdysozoa</taxon>
        <taxon>Arthropoda</taxon>
        <taxon>Crustacea</taxon>
        <taxon>Multicrustacea</taxon>
        <taxon>Malacostraca</taxon>
        <taxon>Eumalacostraca</taxon>
        <taxon>Eucarida</taxon>
        <taxon>Decapoda</taxon>
        <taxon>Pleocyemata</taxon>
        <taxon>Brachyura</taxon>
        <taxon>Eubrachyura</taxon>
        <taxon>Portunoidea</taxon>
        <taxon>Portunidae</taxon>
        <taxon>Portuninae</taxon>
        <taxon>Scylla</taxon>
    </lineage>
</organism>
<sequence length="75" mass="8559">MPQHVLLCDEEWRRVLPPRLRVHAEELSFPNTSCSDNQTINDLPEVIRVDLEIPLHVLAAECYVKGGCGKSAYRE</sequence>
<dbReference type="EMBL" id="JARAKH010000012">
    <property type="protein sequence ID" value="KAK8398464.1"/>
    <property type="molecule type" value="Genomic_DNA"/>
</dbReference>
<evidence type="ECO:0000313" key="2">
    <source>
        <dbReference type="Proteomes" id="UP001487740"/>
    </source>
</evidence>
<dbReference type="Proteomes" id="UP001487740">
    <property type="component" value="Unassembled WGS sequence"/>
</dbReference>
<keyword evidence="2" id="KW-1185">Reference proteome</keyword>
<evidence type="ECO:0000313" key="1">
    <source>
        <dbReference type="EMBL" id="KAK8398464.1"/>
    </source>
</evidence>
<proteinExistence type="predicted"/>
<comment type="caution">
    <text evidence="1">The sequence shown here is derived from an EMBL/GenBank/DDBJ whole genome shotgun (WGS) entry which is preliminary data.</text>
</comment>
<dbReference type="AlphaFoldDB" id="A0AAW0UE99"/>
<name>A0AAW0UE99_SCYPA</name>